<gene>
    <name evidence="2" type="ORF">BVC80_1289g82</name>
</gene>
<dbReference type="AlphaFoldDB" id="A0A200Q9N9"/>
<accession>A0A200Q9N9</accession>
<dbReference type="PANTHER" id="PTHR33133:SF5">
    <property type="entry name" value="OS08G0107100 PROTEIN"/>
    <property type="match status" value="1"/>
</dbReference>
<dbReference type="STRING" id="56857.A0A200Q9N9"/>
<dbReference type="InParanoid" id="A0A200Q9N9"/>
<keyword evidence="3" id="KW-1185">Reference proteome</keyword>
<keyword evidence="1" id="KW-0812">Transmembrane</keyword>
<feature type="transmembrane region" description="Helical" evidence="1">
    <location>
        <begin position="160"/>
        <end position="186"/>
    </location>
</feature>
<dbReference type="EMBL" id="MVGT01002634">
    <property type="protein sequence ID" value="OVA07161.1"/>
    <property type="molecule type" value="Genomic_DNA"/>
</dbReference>
<comment type="caution">
    <text evidence="2">The sequence shown here is derived from an EMBL/GenBank/DDBJ whole genome shotgun (WGS) entry which is preliminary data.</text>
</comment>
<protein>
    <submittedName>
        <fullName evidence="2">Uncharacterized protein</fullName>
    </submittedName>
</protein>
<proteinExistence type="predicted"/>
<feature type="transmembrane region" description="Helical" evidence="1">
    <location>
        <begin position="246"/>
        <end position="272"/>
    </location>
</feature>
<sequence length="307" mass="34544">MEIRSEPEDLKVLGIFGIFGEASNIINSWKQIFNKITIFLILPLSFIFLANIHVSRIVFSGILQDEIASIMQGHSLDRSINDSSFWSKFIGFWMFVAANNFLVMIISLLSTSAIVYTVSCIYINAAANLTLSYHAVYIAMSFPILLVLSSHNAISPTVVIIFTIVYLMGFTCINVIWHLACVVSVVEEDQNLCGIKAMKKSKALVKGKFLVSSFIFVMVHSCLVMIQVASMRIVEKTTWMIWVKVIYEILCLLSISLVIQVGLVMECVIYFVCKSYHDEFDKTSLANHLKVYLEDYVDLKGKGMGIP</sequence>
<keyword evidence="1" id="KW-0472">Membrane</keyword>
<evidence type="ECO:0000256" key="1">
    <source>
        <dbReference type="SAM" id="Phobius"/>
    </source>
</evidence>
<dbReference type="Proteomes" id="UP000195402">
    <property type="component" value="Unassembled WGS sequence"/>
</dbReference>
<feature type="transmembrane region" description="Helical" evidence="1">
    <location>
        <begin position="207"/>
        <end position="226"/>
    </location>
</feature>
<dbReference type="PANTHER" id="PTHR33133">
    <property type="entry name" value="OS08G0107100 PROTEIN-RELATED"/>
    <property type="match status" value="1"/>
</dbReference>
<feature type="transmembrane region" description="Helical" evidence="1">
    <location>
        <begin position="90"/>
        <end position="123"/>
    </location>
</feature>
<organism evidence="2 3">
    <name type="scientific">Macleaya cordata</name>
    <name type="common">Five-seeded plume-poppy</name>
    <name type="synonym">Bocconia cordata</name>
    <dbReference type="NCBI Taxonomy" id="56857"/>
    <lineage>
        <taxon>Eukaryota</taxon>
        <taxon>Viridiplantae</taxon>
        <taxon>Streptophyta</taxon>
        <taxon>Embryophyta</taxon>
        <taxon>Tracheophyta</taxon>
        <taxon>Spermatophyta</taxon>
        <taxon>Magnoliopsida</taxon>
        <taxon>Ranunculales</taxon>
        <taxon>Papaveraceae</taxon>
        <taxon>Papaveroideae</taxon>
        <taxon>Macleaya</taxon>
    </lineage>
</organism>
<evidence type="ECO:0000313" key="2">
    <source>
        <dbReference type="EMBL" id="OVA07161.1"/>
    </source>
</evidence>
<name>A0A200Q9N9_MACCD</name>
<evidence type="ECO:0000313" key="3">
    <source>
        <dbReference type="Proteomes" id="UP000195402"/>
    </source>
</evidence>
<feature type="transmembrane region" description="Helical" evidence="1">
    <location>
        <begin position="36"/>
        <end position="54"/>
    </location>
</feature>
<reference evidence="2 3" key="1">
    <citation type="journal article" date="2017" name="Mol. Plant">
        <title>The Genome of Medicinal Plant Macleaya cordata Provides New Insights into Benzylisoquinoline Alkaloids Metabolism.</title>
        <authorList>
            <person name="Liu X."/>
            <person name="Liu Y."/>
            <person name="Huang P."/>
            <person name="Ma Y."/>
            <person name="Qing Z."/>
            <person name="Tang Q."/>
            <person name="Cao H."/>
            <person name="Cheng P."/>
            <person name="Zheng Y."/>
            <person name="Yuan Z."/>
            <person name="Zhou Y."/>
            <person name="Liu J."/>
            <person name="Tang Z."/>
            <person name="Zhuo Y."/>
            <person name="Zhang Y."/>
            <person name="Yu L."/>
            <person name="Huang J."/>
            <person name="Yang P."/>
            <person name="Peng Q."/>
            <person name="Zhang J."/>
            <person name="Jiang W."/>
            <person name="Zhang Z."/>
            <person name="Lin K."/>
            <person name="Ro D.K."/>
            <person name="Chen X."/>
            <person name="Xiong X."/>
            <person name="Shang Y."/>
            <person name="Huang S."/>
            <person name="Zeng J."/>
        </authorList>
    </citation>
    <scope>NUCLEOTIDE SEQUENCE [LARGE SCALE GENOMIC DNA]</scope>
    <source>
        <strain evidence="3">cv. BLH2017</strain>
        <tissue evidence="2">Root</tissue>
    </source>
</reference>
<keyword evidence="1" id="KW-1133">Transmembrane helix</keyword>